<evidence type="ECO:0000313" key="5">
    <source>
        <dbReference type="EMBL" id="OAY67977.1"/>
    </source>
</evidence>
<dbReference type="Pfam" id="PF18098">
    <property type="entry name" value="RPN5_C"/>
    <property type="match status" value="1"/>
</dbReference>
<evidence type="ECO:0000256" key="2">
    <source>
        <dbReference type="ARBA" id="ARBA00022942"/>
    </source>
</evidence>
<dbReference type="InterPro" id="IPR054559">
    <property type="entry name" value="PSMD12-CSN4-like_N"/>
</dbReference>
<comment type="caution">
    <text evidence="5">The sequence shown here is derived from an EMBL/GenBank/DDBJ whole genome shotgun (WGS) entry which is preliminary data.</text>
</comment>
<dbReference type="EMBL" id="LSRQ01005183">
    <property type="protein sequence ID" value="OAY67977.1"/>
    <property type="molecule type" value="Genomic_DNA"/>
</dbReference>
<gene>
    <name evidence="5" type="ORF">ACMD2_25035</name>
</gene>
<protein>
    <submittedName>
        <fullName evidence="5">26S proteasome non-ATPase regulatory subunit A</fullName>
    </submittedName>
</protein>
<feature type="domain" description="PCI" evidence="4">
    <location>
        <begin position="214"/>
        <end position="385"/>
    </location>
</feature>
<dbReference type="InterPro" id="IPR036390">
    <property type="entry name" value="WH_DNA-bd_sf"/>
</dbReference>
<dbReference type="GO" id="GO:0005634">
    <property type="term" value="C:nucleus"/>
    <property type="evidence" value="ECO:0007669"/>
    <property type="project" value="UniProtKB-ARBA"/>
</dbReference>
<dbReference type="InterPro" id="IPR000717">
    <property type="entry name" value="PCI_dom"/>
</dbReference>
<sequence length="424" mass="48892">MEENLDAAIESLLNVEKQMRLAGDVAGTKKAVIDILELCYNARAWKTLNDQIVLLSKRRGQLKQVECFPSNAMVQKAMQYIDEHLIGNTHRTDKNTEQCLCWEAHQGNFEQMAKTEKIAFISNKYAPCSLFFLFFLTPVRLCLDRQDYVRAQILSRKISPRVFDADSSKEKKKPKEGDNVVEEAPADIPSLLELKRIYYELLIRYHYHNNDYLEICRCYKAIYDIPSVKADPAHWIPVLRKICWYLVLSPHDPMQSSLLNATLEDKNLSEIPNFRLLLKQLVTMEVIQWTSLWETYKDEFENEKNLLGGSLGTKAAEDLKLRIIEHNILVVSRYYSRITLKRLADLLCLSLEEAEKHLSDMVVSKSLVAKVDRPMGVACFQTAKDSNEVLNSWATNLEKLLDLVEKSCHQIHKEVMVHKATLNA</sequence>
<dbReference type="PANTHER" id="PTHR10855:SF1">
    <property type="entry name" value="26S PROTEASOME NON-ATPASE REGULATORY SUBUNIT 12"/>
    <property type="match status" value="1"/>
</dbReference>
<dbReference type="Pfam" id="PF22241">
    <property type="entry name" value="PSMD12-CSN4_N"/>
    <property type="match status" value="2"/>
</dbReference>
<dbReference type="InterPro" id="IPR040896">
    <property type="entry name" value="RPN5_C"/>
</dbReference>
<dbReference type="AlphaFoldDB" id="A0A199UT38"/>
<dbReference type="InterPro" id="IPR040134">
    <property type="entry name" value="PSMD12/CSN4"/>
</dbReference>
<proteinExistence type="inferred from homology"/>
<evidence type="ECO:0000313" key="6">
    <source>
        <dbReference type="Proteomes" id="UP000092600"/>
    </source>
</evidence>
<dbReference type="Pfam" id="PF01399">
    <property type="entry name" value="PCI"/>
    <property type="match status" value="1"/>
</dbReference>
<dbReference type="GO" id="GO:0005737">
    <property type="term" value="C:cytoplasm"/>
    <property type="evidence" value="ECO:0007669"/>
    <property type="project" value="TreeGrafter"/>
</dbReference>
<dbReference type="GO" id="GO:0008541">
    <property type="term" value="C:proteasome regulatory particle, lid subcomplex"/>
    <property type="evidence" value="ECO:0007669"/>
    <property type="project" value="TreeGrafter"/>
</dbReference>
<evidence type="ECO:0000259" key="4">
    <source>
        <dbReference type="PROSITE" id="PS50250"/>
    </source>
</evidence>
<comment type="subunit">
    <text evidence="3">Component of the 19S regulatory particle (RP/PA700) lid subcomplex of the 26S proteasome. The 26S proteasome is composed of a core protease (CP), known as the 20S proteasome, capped at one or both ends by the 19S regulatory particle (RP/PA700). The RP/PA700 complex is composed of at least 17 different subunits in two subcomplexes, the base and the lid, which form the portions proximal and distal to the 20S proteolytic core, respectively.</text>
</comment>
<dbReference type="InterPro" id="IPR036388">
    <property type="entry name" value="WH-like_DNA-bd_sf"/>
</dbReference>
<dbReference type="PANTHER" id="PTHR10855">
    <property type="entry name" value="26S PROTEASOME NON-ATPASE REGULATORY SUBUNIT 12/COP9 SIGNALOSOME COMPLEX SUBUNIT 4"/>
    <property type="match status" value="1"/>
</dbReference>
<dbReference type="PROSITE" id="PS50250">
    <property type="entry name" value="PCI"/>
    <property type="match status" value="1"/>
</dbReference>
<name>A0A199UT38_ANACO</name>
<dbReference type="FunFam" id="1.10.10.10:FF:000070">
    <property type="entry name" value="26S proteasome non-ATPase regulatory subunit 12"/>
    <property type="match status" value="1"/>
</dbReference>
<keyword evidence="2 5" id="KW-0647">Proteasome</keyword>
<reference evidence="5 6" key="1">
    <citation type="journal article" date="2016" name="DNA Res.">
        <title>The draft genome of MD-2 pineapple using hybrid error correction of long reads.</title>
        <authorList>
            <person name="Redwan R.M."/>
            <person name="Saidin A."/>
            <person name="Kumar S.V."/>
        </authorList>
    </citation>
    <scope>NUCLEOTIDE SEQUENCE [LARGE SCALE GENOMIC DNA]</scope>
    <source>
        <strain evidence="6">cv. MD2</strain>
        <tissue evidence="5">Leaf</tissue>
    </source>
</reference>
<dbReference type="SMART" id="SM00088">
    <property type="entry name" value="PINT"/>
    <property type="match status" value="1"/>
</dbReference>
<organism evidence="5 6">
    <name type="scientific">Ananas comosus</name>
    <name type="common">Pineapple</name>
    <name type="synonym">Ananas ananas</name>
    <dbReference type="NCBI Taxonomy" id="4615"/>
    <lineage>
        <taxon>Eukaryota</taxon>
        <taxon>Viridiplantae</taxon>
        <taxon>Streptophyta</taxon>
        <taxon>Embryophyta</taxon>
        <taxon>Tracheophyta</taxon>
        <taxon>Spermatophyta</taxon>
        <taxon>Magnoliopsida</taxon>
        <taxon>Liliopsida</taxon>
        <taxon>Poales</taxon>
        <taxon>Bromeliaceae</taxon>
        <taxon>Bromelioideae</taxon>
        <taxon>Ananas</taxon>
    </lineage>
</organism>
<dbReference type="Proteomes" id="UP000092600">
    <property type="component" value="Unassembled WGS sequence"/>
</dbReference>
<evidence type="ECO:0000256" key="1">
    <source>
        <dbReference type="ARBA" id="ARBA00006397"/>
    </source>
</evidence>
<dbReference type="SUPFAM" id="SSF46785">
    <property type="entry name" value="Winged helix' DNA-binding domain"/>
    <property type="match status" value="1"/>
</dbReference>
<accession>A0A199UT38</accession>
<dbReference type="Gene3D" id="1.10.10.10">
    <property type="entry name" value="Winged helix-like DNA-binding domain superfamily/Winged helix DNA-binding domain"/>
    <property type="match status" value="1"/>
</dbReference>
<evidence type="ECO:0000256" key="3">
    <source>
        <dbReference type="ARBA" id="ARBA00064920"/>
    </source>
</evidence>
<comment type="similarity">
    <text evidence="1">Belongs to the proteasome subunit p55 family.</text>
</comment>
<dbReference type="STRING" id="4615.A0A199UT38"/>